<dbReference type="Proteomes" id="UP001152885">
    <property type="component" value="Unassembled WGS sequence"/>
</dbReference>
<name>A0A9W4XA98_9ASCO</name>
<feature type="compositionally biased region" description="Polar residues" evidence="1">
    <location>
        <begin position="250"/>
        <end position="264"/>
    </location>
</feature>
<feature type="region of interest" description="Disordered" evidence="1">
    <location>
        <begin position="52"/>
        <end position="232"/>
    </location>
</feature>
<feature type="compositionally biased region" description="Polar residues" evidence="1">
    <location>
        <begin position="604"/>
        <end position="614"/>
    </location>
</feature>
<feature type="compositionally biased region" description="Polar residues" evidence="1">
    <location>
        <begin position="143"/>
        <end position="175"/>
    </location>
</feature>
<dbReference type="AlphaFoldDB" id="A0A9W4XA98"/>
<accession>A0A9W4XA98</accession>
<organism evidence="2 3">
    <name type="scientific">Candida verbasci</name>
    <dbReference type="NCBI Taxonomy" id="1227364"/>
    <lineage>
        <taxon>Eukaryota</taxon>
        <taxon>Fungi</taxon>
        <taxon>Dikarya</taxon>
        <taxon>Ascomycota</taxon>
        <taxon>Saccharomycotina</taxon>
        <taxon>Pichiomycetes</taxon>
        <taxon>Debaryomycetaceae</taxon>
        <taxon>Candida/Lodderomyces clade</taxon>
        <taxon>Candida</taxon>
    </lineage>
</organism>
<evidence type="ECO:0000256" key="1">
    <source>
        <dbReference type="SAM" id="MobiDB-lite"/>
    </source>
</evidence>
<feature type="compositionally biased region" description="Low complexity" evidence="1">
    <location>
        <begin position="615"/>
        <end position="624"/>
    </location>
</feature>
<feature type="compositionally biased region" description="Polar residues" evidence="1">
    <location>
        <begin position="210"/>
        <end position="232"/>
    </location>
</feature>
<evidence type="ECO:0000313" key="2">
    <source>
        <dbReference type="EMBL" id="CAI5758079.1"/>
    </source>
</evidence>
<feature type="compositionally biased region" description="Basic residues" evidence="1">
    <location>
        <begin position="640"/>
        <end position="651"/>
    </location>
</feature>
<evidence type="ECO:0000313" key="3">
    <source>
        <dbReference type="Proteomes" id="UP001152885"/>
    </source>
</evidence>
<gene>
    <name evidence="2" type="ORF">CANVERA_P2592</name>
</gene>
<proteinExistence type="predicted"/>
<feature type="compositionally biased region" description="Low complexity" evidence="1">
    <location>
        <begin position="681"/>
        <end position="693"/>
    </location>
</feature>
<dbReference type="OrthoDB" id="5563016at2759"/>
<dbReference type="EMBL" id="CANTUO010000002">
    <property type="protein sequence ID" value="CAI5758079.1"/>
    <property type="molecule type" value="Genomic_DNA"/>
</dbReference>
<feature type="region of interest" description="Disordered" evidence="1">
    <location>
        <begin position="245"/>
        <end position="264"/>
    </location>
</feature>
<feature type="compositionally biased region" description="Polar residues" evidence="1">
    <location>
        <begin position="71"/>
        <end position="135"/>
    </location>
</feature>
<feature type="compositionally biased region" description="Basic and acidic residues" evidence="1">
    <location>
        <begin position="661"/>
        <end position="674"/>
    </location>
</feature>
<reference evidence="2" key="1">
    <citation type="submission" date="2022-12" db="EMBL/GenBank/DDBJ databases">
        <authorList>
            <person name="Brejova B."/>
        </authorList>
    </citation>
    <scope>NUCLEOTIDE SEQUENCE</scope>
</reference>
<feature type="compositionally biased region" description="Polar residues" evidence="1">
    <location>
        <begin position="582"/>
        <end position="593"/>
    </location>
</feature>
<feature type="compositionally biased region" description="Pro residues" evidence="1">
    <location>
        <begin position="625"/>
        <end position="635"/>
    </location>
</feature>
<feature type="compositionally biased region" description="Low complexity" evidence="1">
    <location>
        <begin position="176"/>
        <end position="209"/>
    </location>
</feature>
<keyword evidence="3" id="KW-1185">Reference proteome</keyword>
<feature type="compositionally biased region" description="Low complexity" evidence="1">
    <location>
        <begin position="704"/>
        <end position="725"/>
    </location>
</feature>
<feature type="region of interest" description="Disordered" evidence="1">
    <location>
        <begin position="325"/>
        <end position="366"/>
    </location>
</feature>
<feature type="region of interest" description="Disordered" evidence="1">
    <location>
        <begin position="582"/>
        <end position="741"/>
    </location>
</feature>
<comment type="caution">
    <text evidence="2">The sequence shown here is derived from an EMBL/GenBank/DDBJ whole genome shotgun (WGS) entry which is preliminary data.</text>
</comment>
<sequence>MHSNINSNSNGNSNILPIGYNRNHSTESISNHSISSNNSSFYSKGGIYYFPNGEVFRPRTTPTSKRKNRPNKISTDLKNDNSNSASPIYQQELHTSGSASSLTQLRSNSYSRKQSLTKSIRSSFNDTPTNITIQEQEQDRQHPNNSTSFVFKSQNTTNNDHQHPNNSTSFVFKSQNTTNSEHLSNSTSTSSSNSSSLSSKSSNNHNNLEVTTSNTPSTSIGDEHNNNFPHTVNKTHESHHILINDRNSRESNLSLEDTTDDTGLSTLNEATEETFKLTNNKLDSILPIQNTEDVNANESRNSFKSPVIHEQVEISNENVEPIVETKEDVEQSNELVESHSGLNEDLSKEYSDTSNSSDYEQPPTKPILKQILSSSSTDDYKTPIKTPVDQQSFKEEDITPIQQIKSTSQEDITPIQQIKSKSHEIITPVQQIKLSKENVTPIHQIKSSSTENVNINGGSFVYEEPNNSLPDPTISLVESYLQDSPESQVIKNSASSTPKIKSTNFRHLFITYSNPTTPKDRNSNYFYDYNISSKFNKFINDDQKNVPPRGDVVVIDNGNKIRKHYRNASSTSSATFIMEQPKLQQPTSASAPNTPKLEIDTKDSTPFQLSSNSIPNTTKFTDTPPDTPPVLPPKSPNMKVKGRSRKKKSSKQVKSLLLDESDTKNDEEKNKEILKQPPPLISSSPKPQSPIKSVTRSFEKKISSPKPQSPVKSQPNSQSSQKSSPAVTNHQQPRKLSLPKSTSINFSSIKSFFKKHKKQKEIPIQTPVIIEDKRSSIISEVGRLPEFEPEKTGFLDELMISFDGIEKFENNLTPTKKPPPTIEISTDIRFQPFLKDDELTKDQIKDQQLRDSKNSSNEEINNENNDVLQNYYQIVNNIDNVGVSPISETFKNEEERNQEGNIRIDNAQLEELVNLSAEELKDLPPHLKYVKQFKDYKSINVRLKKFEDLSNVELNVNEIKLGPILKKGNDLKQERKRVFFANKISINETFSSDLYKRYNKAVTQYSLNDPKEINKIKNEVNLYKCNEMLVHESSQNNTHFYY</sequence>
<protein>
    <submittedName>
        <fullName evidence="2">Uncharacterized protein</fullName>
    </submittedName>
</protein>